<feature type="non-terminal residue" evidence="2">
    <location>
        <position position="226"/>
    </location>
</feature>
<dbReference type="InterPro" id="IPR027417">
    <property type="entry name" value="P-loop_NTPase"/>
</dbReference>
<evidence type="ECO:0000313" key="2">
    <source>
        <dbReference type="EMBL" id="AFN70851.1"/>
    </source>
</evidence>
<dbReference type="PANTHER" id="PTHR36766:SF40">
    <property type="entry name" value="DISEASE RESISTANCE PROTEIN RGA3"/>
    <property type="match status" value="1"/>
</dbReference>
<dbReference type="Gene3D" id="1.10.8.430">
    <property type="entry name" value="Helical domain of apoptotic protease-activating factors"/>
    <property type="match status" value="1"/>
</dbReference>
<dbReference type="InterPro" id="IPR002182">
    <property type="entry name" value="NB-ARC"/>
</dbReference>
<evidence type="ECO:0000259" key="1">
    <source>
        <dbReference type="Pfam" id="PF00931"/>
    </source>
</evidence>
<name>I6YQA4_9POAL</name>
<accession>I6YQA4</accession>
<feature type="non-terminal residue" evidence="2">
    <location>
        <position position="1"/>
    </location>
</feature>
<dbReference type="PRINTS" id="PR00364">
    <property type="entry name" value="DISEASERSIST"/>
</dbReference>
<dbReference type="SUPFAM" id="SSF52540">
    <property type="entry name" value="P-loop containing nucleoside triphosphate hydrolases"/>
    <property type="match status" value="1"/>
</dbReference>
<dbReference type="GO" id="GO:0043531">
    <property type="term" value="F:ADP binding"/>
    <property type="evidence" value="ECO:0007669"/>
    <property type="project" value="InterPro"/>
</dbReference>
<dbReference type="EMBL" id="JQ963982">
    <property type="protein sequence ID" value="AFN70851.1"/>
    <property type="molecule type" value="Genomic_DNA"/>
</dbReference>
<feature type="domain" description="NB-ARC" evidence="1">
    <location>
        <begin position="1"/>
        <end position="143"/>
    </location>
</feature>
<protein>
    <submittedName>
        <fullName evidence="2">NBS-type RGA protein</fullName>
    </submittedName>
</protein>
<dbReference type="Pfam" id="PF00931">
    <property type="entry name" value="NB-ARC"/>
    <property type="match status" value="1"/>
</dbReference>
<dbReference type="PANTHER" id="PTHR36766">
    <property type="entry name" value="PLANT BROAD-SPECTRUM MILDEW RESISTANCE PROTEIN RPW8"/>
    <property type="match status" value="1"/>
</dbReference>
<proteinExistence type="predicted"/>
<organism evidence="2">
    <name type="scientific">Dendrocalamus semiscandens</name>
    <dbReference type="NCBI Taxonomy" id="871758"/>
    <lineage>
        <taxon>Eukaryota</taxon>
        <taxon>Viridiplantae</taxon>
        <taxon>Streptophyta</taxon>
        <taxon>Embryophyta</taxon>
        <taxon>Tracheophyta</taxon>
        <taxon>Spermatophyta</taxon>
        <taxon>Magnoliopsida</taxon>
        <taxon>Liliopsida</taxon>
        <taxon>Poales</taxon>
        <taxon>Poaceae</taxon>
        <taxon>BOP clade</taxon>
        <taxon>Bambusoideae</taxon>
        <taxon>Bambusodae</taxon>
        <taxon>Bambuseae</taxon>
        <taxon>Bambusinae</taxon>
        <taxon>Dendrocalamus</taxon>
    </lineage>
</organism>
<dbReference type="AlphaFoldDB" id="I6YQA4"/>
<reference evidence="2" key="1">
    <citation type="submission" date="2012-04" db="EMBL/GenBank/DDBJ databases">
        <title>Cloning and Analysis of NBS Class Resistance Gene Analogs from Four Kinds of Bamboo of Bambusoideae.</title>
        <authorList>
            <person name="Xi J."/>
        </authorList>
    </citation>
    <scope>NUCLEOTIDE SEQUENCE</scope>
</reference>
<sequence length="226" mass="25248">GGIGKTTLAQSVYNHPRVVVLFEVRAWACVSDTLDVTKVTVDIVDSINGGESHEIGRLPSLDAVQKTLMKKIEGKSFFIVLDDVWVNIWDRLRGPFSSGKSGSVVVVTTRDQKIAKVMGSFDSVTLHGLQDDEFWSFFKQCANITEENNLAHIGRTIAKKLHGIPLAAKTMGRLLSRSHNAERWRSFLNSSNMWEVKQYPDDIMPVLQLSFQHLPPSLQCSFSDTT</sequence>
<dbReference type="InterPro" id="IPR042197">
    <property type="entry name" value="Apaf_helical"/>
</dbReference>
<dbReference type="Gene3D" id="3.40.50.300">
    <property type="entry name" value="P-loop containing nucleotide triphosphate hydrolases"/>
    <property type="match status" value="1"/>
</dbReference>